<gene>
    <name evidence="1" type="ORF">DW828_08530</name>
</gene>
<protein>
    <submittedName>
        <fullName evidence="1">Uncharacterized protein</fullName>
    </submittedName>
</protein>
<evidence type="ECO:0000313" key="1">
    <source>
        <dbReference type="EMBL" id="RHC85991.1"/>
    </source>
</evidence>
<name>A0A3R6FPD7_9BACT</name>
<comment type="caution">
    <text evidence="1">The sequence shown here is derived from an EMBL/GenBank/DDBJ whole genome shotgun (WGS) entry which is preliminary data.</text>
</comment>
<accession>A0A3R6FPD7</accession>
<proteinExistence type="predicted"/>
<organism evidence="1 2">
    <name type="scientific">Parabacteroides merdae</name>
    <dbReference type="NCBI Taxonomy" id="46503"/>
    <lineage>
        <taxon>Bacteria</taxon>
        <taxon>Pseudomonadati</taxon>
        <taxon>Bacteroidota</taxon>
        <taxon>Bacteroidia</taxon>
        <taxon>Bacteroidales</taxon>
        <taxon>Tannerellaceae</taxon>
        <taxon>Parabacteroides</taxon>
    </lineage>
</organism>
<dbReference type="Proteomes" id="UP000286260">
    <property type="component" value="Unassembled WGS sequence"/>
</dbReference>
<dbReference type="EMBL" id="QSII01000009">
    <property type="protein sequence ID" value="RHC85991.1"/>
    <property type="molecule type" value="Genomic_DNA"/>
</dbReference>
<dbReference type="AlphaFoldDB" id="A0A3R6FPD7"/>
<evidence type="ECO:0000313" key="2">
    <source>
        <dbReference type="Proteomes" id="UP000286260"/>
    </source>
</evidence>
<reference evidence="1 2" key="1">
    <citation type="submission" date="2018-08" db="EMBL/GenBank/DDBJ databases">
        <title>A genome reference for cultivated species of the human gut microbiota.</title>
        <authorList>
            <person name="Zou Y."/>
            <person name="Xue W."/>
            <person name="Luo G."/>
        </authorList>
    </citation>
    <scope>NUCLEOTIDE SEQUENCE [LARGE SCALE GENOMIC DNA]</scope>
    <source>
        <strain evidence="1 2">AM34-17</strain>
    </source>
</reference>
<sequence length="364" mass="40984">MYKGLFNEKIELIIKGMRRKSYSKTHGQCAKLLAVCFATIALASCGNKTDNYIFQTDKEATNAYKSYLSEVRNMGTISTERLIESVNEWQILRDSVYACIAKGTTSRPHQNPENTVRMLHDSLRIEFTRLALSQPRSFADVLLIKEKTSQYRQDTELAQAVTDAEPFFRSLDSVAPCHGNAKQTVSIYQSFLANTLKSGISGKSEMLAFIKEEDWLFRSFLSHLPELADADLSAIADETEKCYLSVFQSAEDGKISYRDALVYTARRTNRRIILNALACRDDINQGNVKTEAQARAYVWMLLQPYVALDGFSVAILSDMERTTLHAVADRTPQMIAKLNKTAGTDNDQWQVLPGVLIKIMLTSI</sequence>